<dbReference type="SMART" id="SM00866">
    <property type="entry name" value="UTRA"/>
    <property type="match status" value="1"/>
</dbReference>
<evidence type="ECO:0000256" key="1">
    <source>
        <dbReference type="ARBA" id="ARBA00023015"/>
    </source>
</evidence>
<evidence type="ECO:0000256" key="2">
    <source>
        <dbReference type="ARBA" id="ARBA00023125"/>
    </source>
</evidence>
<dbReference type="Gene3D" id="1.10.10.10">
    <property type="entry name" value="Winged helix-like DNA-binding domain superfamily/Winged helix DNA-binding domain"/>
    <property type="match status" value="1"/>
</dbReference>
<keyword evidence="3" id="KW-0804">Transcription</keyword>
<organism evidence="5 6">
    <name type="scientific">Scopulibacillus cellulosilyticus</name>
    <dbReference type="NCBI Taxonomy" id="2665665"/>
    <lineage>
        <taxon>Bacteria</taxon>
        <taxon>Bacillati</taxon>
        <taxon>Bacillota</taxon>
        <taxon>Bacilli</taxon>
        <taxon>Bacillales</taxon>
        <taxon>Sporolactobacillaceae</taxon>
        <taxon>Scopulibacillus</taxon>
    </lineage>
</organism>
<dbReference type="SUPFAM" id="SSF64288">
    <property type="entry name" value="Chorismate lyase-like"/>
    <property type="match status" value="1"/>
</dbReference>
<dbReference type="Gene3D" id="3.40.1410.10">
    <property type="entry name" value="Chorismate lyase-like"/>
    <property type="match status" value="1"/>
</dbReference>
<gene>
    <name evidence="5" type="ORF">ACFQRG_03655</name>
</gene>
<dbReference type="PRINTS" id="PR00035">
    <property type="entry name" value="HTHGNTR"/>
</dbReference>
<keyword evidence="2" id="KW-0238">DNA-binding</keyword>
<accession>A0ABW2PRT4</accession>
<feature type="domain" description="HTH gntR-type" evidence="4">
    <location>
        <begin position="11"/>
        <end position="79"/>
    </location>
</feature>
<reference evidence="6" key="1">
    <citation type="journal article" date="2019" name="Int. J. Syst. Evol. Microbiol.">
        <title>The Global Catalogue of Microorganisms (GCM) 10K type strain sequencing project: providing services to taxonomists for standard genome sequencing and annotation.</title>
        <authorList>
            <consortium name="The Broad Institute Genomics Platform"/>
            <consortium name="The Broad Institute Genome Sequencing Center for Infectious Disease"/>
            <person name="Wu L."/>
            <person name="Ma J."/>
        </authorList>
    </citation>
    <scope>NUCLEOTIDE SEQUENCE [LARGE SCALE GENOMIC DNA]</scope>
    <source>
        <strain evidence="6">CGMCC 1.16305</strain>
    </source>
</reference>
<dbReference type="Proteomes" id="UP001596505">
    <property type="component" value="Unassembled WGS sequence"/>
</dbReference>
<proteinExistence type="predicted"/>
<dbReference type="InterPro" id="IPR036388">
    <property type="entry name" value="WH-like_DNA-bd_sf"/>
</dbReference>
<protein>
    <submittedName>
        <fullName evidence="5">GntR family transcriptional regulator</fullName>
    </submittedName>
</protein>
<sequence>MKKELDNTSIIPLYHQLKEILRDNIESSKWRPGELIPSENQLQKDYNISRNTVKKALDDLVAEGLLHRIQGKGTFVAMPKLDQSLSSFYSFSKVMEEKGLEPKDIIISINKTNADPNIANHLQIPEGAPIITLERLRCAKEEPIILETSYIPQSIISDLDKEKIQKYSLYDYMQKEYGVIVTNAKEIFEPVLIREYESQYLQVKPGFPALLLDRIGYDANRRPVEFCRSIVRGDRCRFYTELL</sequence>
<dbReference type="InterPro" id="IPR036390">
    <property type="entry name" value="WH_DNA-bd_sf"/>
</dbReference>
<dbReference type="Pfam" id="PF07702">
    <property type="entry name" value="UTRA"/>
    <property type="match status" value="1"/>
</dbReference>
<evidence type="ECO:0000256" key="3">
    <source>
        <dbReference type="ARBA" id="ARBA00023163"/>
    </source>
</evidence>
<dbReference type="InterPro" id="IPR050679">
    <property type="entry name" value="Bact_HTH_transcr_reg"/>
</dbReference>
<dbReference type="PANTHER" id="PTHR44846:SF1">
    <property type="entry name" value="MANNOSYL-D-GLYCERATE TRANSPORT_METABOLISM SYSTEM REPRESSOR MNGR-RELATED"/>
    <property type="match status" value="1"/>
</dbReference>
<keyword evidence="1" id="KW-0805">Transcription regulation</keyword>
<evidence type="ECO:0000259" key="4">
    <source>
        <dbReference type="PROSITE" id="PS50949"/>
    </source>
</evidence>
<keyword evidence="6" id="KW-1185">Reference proteome</keyword>
<dbReference type="Pfam" id="PF00392">
    <property type="entry name" value="GntR"/>
    <property type="match status" value="1"/>
</dbReference>
<dbReference type="SUPFAM" id="SSF46785">
    <property type="entry name" value="Winged helix' DNA-binding domain"/>
    <property type="match status" value="1"/>
</dbReference>
<dbReference type="PROSITE" id="PS50949">
    <property type="entry name" value="HTH_GNTR"/>
    <property type="match status" value="1"/>
</dbReference>
<comment type="caution">
    <text evidence="5">The sequence shown here is derived from an EMBL/GenBank/DDBJ whole genome shotgun (WGS) entry which is preliminary data.</text>
</comment>
<name>A0ABW2PRT4_9BACL</name>
<evidence type="ECO:0000313" key="6">
    <source>
        <dbReference type="Proteomes" id="UP001596505"/>
    </source>
</evidence>
<dbReference type="SMART" id="SM00345">
    <property type="entry name" value="HTH_GNTR"/>
    <property type="match status" value="1"/>
</dbReference>
<dbReference type="CDD" id="cd07377">
    <property type="entry name" value="WHTH_GntR"/>
    <property type="match status" value="1"/>
</dbReference>
<dbReference type="PANTHER" id="PTHR44846">
    <property type="entry name" value="MANNOSYL-D-GLYCERATE TRANSPORT/METABOLISM SYSTEM REPRESSOR MNGR-RELATED"/>
    <property type="match status" value="1"/>
</dbReference>
<dbReference type="InterPro" id="IPR000524">
    <property type="entry name" value="Tscrpt_reg_HTH_GntR"/>
</dbReference>
<dbReference type="EMBL" id="JBHTCO010000004">
    <property type="protein sequence ID" value="MFC7392067.1"/>
    <property type="molecule type" value="Genomic_DNA"/>
</dbReference>
<dbReference type="InterPro" id="IPR028978">
    <property type="entry name" value="Chorismate_lyase_/UTRA_dom_sf"/>
</dbReference>
<dbReference type="RefSeq" id="WP_380963712.1">
    <property type="nucleotide sequence ID" value="NZ_JBHTCO010000004.1"/>
</dbReference>
<evidence type="ECO:0000313" key="5">
    <source>
        <dbReference type="EMBL" id="MFC7392067.1"/>
    </source>
</evidence>
<dbReference type="InterPro" id="IPR011663">
    <property type="entry name" value="UTRA"/>
</dbReference>